<feature type="compositionally biased region" description="Low complexity" evidence="7">
    <location>
        <begin position="160"/>
        <end position="171"/>
    </location>
</feature>
<evidence type="ECO:0000259" key="8">
    <source>
        <dbReference type="PROSITE" id="PS50071"/>
    </source>
</evidence>
<feature type="DNA-binding region" description="Homeobox" evidence="5">
    <location>
        <begin position="65"/>
        <end position="124"/>
    </location>
</feature>
<evidence type="ECO:0000313" key="9">
    <source>
        <dbReference type="EMBL" id="ODM92156.1"/>
    </source>
</evidence>
<feature type="compositionally biased region" description="Basic and acidic residues" evidence="7">
    <location>
        <begin position="32"/>
        <end position="41"/>
    </location>
</feature>
<proteinExistence type="predicted"/>
<evidence type="ECO:0000256" key="3">
    <source>
        <dbReference type="ARBA" id="ARBA00023155"/>
    </source>
</evidence>
<evidence type="ECO:0000256" key="6">
    <source>
        <dbReference type="RuleBase" id="RU000682"/>
    </source>
</evidence>
<sequence length="383" mass="41430">MQGKVKETKSFVDEGNVQPLALIVDLSGKVRQSQEPHKEDVAMDQASSPGSTDTENETKGDGSKRKKARTTFTGKQIYEMERKFEVKKYLSSNERSEMARILNVTETQVKIWFQNRRTKWKKLDNISNAAAAEHKAQAGKGSGAGNRDKSTHSISRKMKSSGSNDSSLSGGRKIKAISSSMCSPSSIRVTESSYEYSASLDSFGGDSNGSVLTHEGTLSESTTSEYGSKASSPPADDLQVPFYNNHTSLFNPCGSSTAVSVAETGNSSSCKQGSVNNNIHEMNLGMDAPLNMKRDLSNIVDSNGDLNMHSHVSPISLTCNKSAANKLAILAQDAVASDTLEMSESNGGIISHEHEHRDIDEHGDPNDHDKTDNDDNGELEEDT</sequence>
<comment type="caution">
    <text evidence="9">The sequence shown here is derived from an EMBL/GenBank/DDBJ whole genome shotgun (WGS) entry which is preliminary data.</text>
</comment>
<dbReference type="InterPro" id="IPR050394">
    <property type="entry name" value="Homeobox_NK-like"/>
</dbReference>
<keyword evidence="10" id="KW-1185">Reference proteome</keyword>
<protein>
    <submittedName>
        <fullName evidence="9">Homeobox protein ceh-9</fullName>
    </submittedName>
</protein>
<evidence type="ECO:0000313" key="10">
    <source>
        <dbReference type="Proteomes" id="UP000094527"/>
    </source>
</evidence>
<dbReference type="PANTHER" id="PTHR24340">
    <property type="entry name" value="HOMEOBOX PROTEIN NKX"/>
    <property type="match status" value="1"/>
</dbReference>
<evidence type="ECO:0000256" key="4">
    <source>
        <dbReference type="ARBA" id="ARBA00023242"/>
    </source>
</evidence>
<dbReference type="GO" id="GO:0000981">
    <property type="term" value="F:DNA-binding transcription factor activity, RNA polymerase II-specific"/>
    <property type="evidence" value="ECO:0007669"/>
    <property type="project" value="InterPro"/>
</dbReference>
<evidence type="ECO:0000256" key="7">
    <source>
        <dbReference type="SAM" id="MobiDB-lite"/>
    </source>
</evidence>
<dbReference type="EMBL" id="LJIJ01001315">
    <property type="protein sequence ID" value="ODM92156.1"/>
    <property type="molecule type" value="Genomic_DNA"/>
</dbReference>
<dbReference type="GO" id="GO:0030154">
    <property type="term" value="P:cell differentiation"/>
    <property type="evidence" value="ECO:0007669"/>
    <property type="project" value="TreeGrafter"/>
</dbReference>
<gene>
    <name evidence="9" type="ORF">Ocin01_14521</name>
</gene>
<feature type="compositionally biased region" description="Acidic residues" evidence="7">
    <location>
        <begin position="374"/>
        <end position="383"/>
    </location>
</feature>
<evidence type="ECO:0000256" key="1">
    <source>
        <dbReference type="ARBA" id="ARBA00004123"/>
    </source>
</evidence>
<dbReference type="PRINTS" id="PR00024">
    <property type="entry name" value="HOMEOBOX"/>
</dbReference>
<accession>A0A1D2MGM2</accession>
<feature type="region of interest" description="Disordered" evidence="7">
    <location>
        <begin position="131"/>
        <end position="171"/>
    </location>
</feature>
<feature type="domain" description="Homeobox" evidence="8">
    <location>
        <begin position="63"/>
        <end position="123"/>
    </location>
</feature>
<dbReference type="GO" id="GO:0005634">
    <property type="term" value="C:nucleus"/>
    <property type="evidence" value="ECO:0007669"/>
    <property type="project" value="UniProtKB-SubCell"/>
</dbReference>
<dbReference type="SMART" id="SM00389">
    <property type="entry name" value="HOX"/>
    <property type="match status" value="1"/>
</dbReference>
<dbReference type="InterPro" id="IPR001356">
    <property type="entry name" value="HD"/>
</dbReference>
<feature type="region of interest" description="Disordered" evidence="7">
    <location>
        <begin position="354"/>
        <end position="383"/>
    </location>
</feature>
<dbReference type="Proteomes" id="UP000094527">
    <property type="component" value="Unassembled WGS sequence"/>
</dbReference>
<dbReference type="PANTHER" id="PTHR24340:SF70">
    <property type="entry name" value="NK7.1, ISOFORM A"/>
    <property type="match status" value="1"/>
</dbReference>
<comment type="subcellular location">
    <subcellularLocation>
        <location evidence="1 5 6">Nucleus</location>
    </subcellularLocation>
</comment>
<name>A0A1D2MGM2_ORCCI</name>
<feature type="region of interest" description="Disordered" evidence="7">
    <location>
        <begin position="205"/>
        <end position="234"/>
    </location>
</feature>
<feature type="region of interest" description="Disordered" evidence="7">
    <location>
        <begin position="28"/>
        <end position="71"/>
    </location>
</feature>
<keyword evidence="3 5" id="KW-0371">Homeobox</keyword>
<dbReference type="GO" id="GO:0000978">
    <property type="term" value="F:RNA polymerase II cis-regulatory region sequence-specific DNA binding"/>
    <property type="evidence" value="ECO:0007669"/>
    <property type="project" value="TreeGrafter"/>
</dbReference>
<dbReference type="InterPro" id="IPR020479">
    <property type="entry name" value="HD_metazoa"/>
</dbReference>
<dbReference type="InterPro" id="IPR017970">
    <property type="entry name" value="Homeobox_CS"/>
</dbReference>
<dbReference type="PROSITE" id="PS00027">
    <property type="entry name" value="HOMEOBOX_1"/>
    <property type="match status" value="1"/>
</dbReference>
<feature type="compositionally biased region" description="Polar residues" evidence="7">
    <location>
        <begin position="208"/>
        <end position="231"/>
    </location>
</feature>
<dbReference type="SUPFAM" id="SSF46689">
    <property type="entry name" value="Homeodomain-like"/>
    <property type="match status" value="1"/>
</dbReference>
<dbReference type="STRING" id="48709.A0A1D2MGM2"/>
<dbReference type="InterPro" id="IPR009057">
    <property type="entry name" value="Homeodomain-like_sf"/>
</dbReference>
<dbReference type="AlphaFoldDB" id="A0A1D2MGM2"/>
<dbReference type="Gene3D" id="1.10.10.60">
    <property type="entry name" value="Homeodomain-like"/>
    <property type="match status" value="1"/>
</dbReference>
<evidence type="ECO:0000256" key="5">
    <source>
        <dbReference type="PROSITE-ProRule" id="PRU00108"/>
    </source>
</evidence>
<dbReference type="CDD" id="cd00086">
    <property type="entry name" value="homeodomain"/>
    <property type="match status" value="1"/>
</dbReference>
<keyword evidence="2 5" id="KW-0238">DNA-binding</keyword>
<organism evidence="9 10">
    <name type="scientific">Orchesella cincta</name>
    <name type="common">Springtail</name>
    <name type="synonym">Podura cincta</name>
    <dbReference type="NCBI Taxonomy" id="48709"/>
    <lineage>
        <taxon>Eukaryota</taxon>
        <taxon>Metazoa</taxon>
        <taxon>Ecdysozoa</taxon>
        <taxon>Arthropoda</taxon>
        <taxon>Hexapoda</taxon>
        <taxon>Collembola</taxon>
        <taxon>Entomobryomorpha</taxon>
        <taxon>Entomobryoidea</taxon>
        <taxon>Orchesellidae</taxon>
        <taxon>Orchesellinae</taxon>
        <taxon>Orchesella</taxon>
    </lineage>
</organism>
<dbReference type="OrthoDB" id="6159439at2759"/>
<feature type="compositionally biased region" description="Basic and acidic residues" evidence="7">
    <location>
        <begin position="354"/>
        <end position="373"/>
    </location>
</feature>
<reference evidence="9 10" key="1">
    <citation type="journal article" date="2016" name="Genome Biol. Evol.">
        <title>Gene Family Evolution Reflects Adaptation to Soil Environmental Stressors in the Genome of the Collembolan Orchesella cincta.</title>
        <authorList>
            <person name="Faddeeva-Vakhrusheva A."/>
            <person name="Derks M.F."/>
            <person name="Anvar S.Y."/>
            <person name="Agamennone V."/>
            <person name="Suring W."/>
            <person name="Smit S."/>
            <person name="van Straalen N.M."/>
            <person name="Roelofs D."/>
        </authorList>
    </citation>
    <scope>NUCLEOTIDE SEQUENCE [LARGE SCALE GENOMIC DNA]</scope>
    <source>
        <tissue evidence="9">Mixed pool</tissue>
    </source>
</reference>
<dbReference type="Pfam" id="PF00046">
    <property type="entry name" value="Homeodomain"/>
    <property type="match status" value="1"/>
</dbReference>
<keyword evidence="4 5" id="KW-0539">Nucleus</keyword>
<dbReference type="PROSITE" id="PS50071">
    <property type="entry name" value="HOMEOBOX_2"/>
    <property type="match status" value="1"/>
</dbReference>
<evidence type="ECO:0000256" key="2">
    <source>
        <dbReference type="ARBA" id="ARBA00023125"/>
    </source>
</evidence>